<comment type="caution">
    <text evidence="2">The sequence shown here is derived from an EMBL/GenBank/DDBJ whole genome shotgun (WGS) entry which is preliminary data.</text>
</comment>
<dbReference type="Proteomes" id="UP000050909">
    <property type="component" value="Unassembled WGS sequence"/>
</dbReference>
<gene>
    <name evidence="2" type="ORF">FC62_GL000180</name>
</gene>
<organism evidence="2 3">
    <name type="scientific">Amylolactobacillus amylotrophicus DSM 20534</name>
    <dbReference type="NCBI Taxonomy" id="1423722"/>
    <lineage>
        <taxon>Bacteria</taxon>
        <taxon>Bacillati</taxon>
        <taxon>Bacillota</taxon>
        <taxon>Bacilli</taxon>
        <taxon>Lactobacillales</taxon>
        <taxon>Lactobacillaceae</taxon>
        <taxon>Amylolactobacillus</taxon>
    </lineage>
</organism>
<dbReference type="EMBL" id="AZCV01000001">
    <property type="protein sequence ID" value="KRK38494.1"/>
    <property type="molecule type" value="Genomic_DNA"/>
</dbReference>
<evidence type="ECO:0008006" key="4">
    <source>
        <dbReference type="Google" id="ProtNLM"/>
    </source>
</evidence>
<accession>A0A0R1GWS8</accession>
<dbReference type="RefSeq" id="WP_056946172.1">
    <property type="nucleotide sequence ID" value="NZ_AZCV01000001.1"/>
</dbReference>
<evidence type="ECO:0000313" key="3">
    <source>
        <dbReference type="Proteomes" id="UP000050909"/>
    </source>
</evidence>
<dbReference type="PATRIC" id="fig|1423722.3.peg.184"/>
<dbReference type="AlphaFoldDB" id="A0A0R1GWS8"/>
<sequence>MSNLKKNILYFTLFLSFLLLGLLVSRVQANNAELTLATNGLSTSAKEITTLNKVPIKQLLAYVDQNYAKEKVQIQLTNKTENSQILVWSNFDLTKLPIEKGRFLTKSDFDGIIPFALYTKYSSADVEEIQGNPYILYDNRYISVVGSLREGYQKDNYYITTGLHQTTNKNFLNDYTLVIDGLSQKQYSSIAHHIGGKVKQPRFIQKIMQDRQQPVYLFALAVFSILVGLVVATLLGIGTRRANKNTELRDSLFQSLQTNIVIRFGGFTLVLAGLALIISHYFFYFSQISQYVWLLVILLVILNINFSMIVLPKSTTKKVNKGLDIK</sequence>
<keyword evidence="3" id="KW-1185">Reference proteome</keyword>
<keyword evidence="1" id="KW-0472">Membrane</keyword>
<evidence type="ECO:0000313" key="2">
    <source>
        <dbReference type="EMBL" id="KRK38494.1"/>
    </source>
</evidence>
<name>A0A0R1GWS8_9LACO</name>
<protein>
    <recommendedName>
        <fullName evidence="4">MacB-like periplasmic core domain-containing protein</fullName>
    </recommendedName>
</protein>
<feature type="transmembrane region" description="Helical" evidence="1">
    <location>
        <begin position="291"/>
        <end position="311"/>
    </location>
</feature>
<proteinExistence type="predicted"/>
<feature type="transmembrane region" description="Helical" evidence="1">
    <location>
        <begin position="215"/>
        <end position="239"/>
    </location>
</feature>
<feature type="transmembrane region" description="Helical" evidence="1">
    <location>
        <begin position="260"/>
        <end position="285"/>
    </location>
</feature>
<keyword evidence="1" id="KW-1133">Transmembrane helix</keyword>
<keyword evidence="1" id="KW-0812">Transmembrane</keyword>
<evidence type="ECO:0000256" key="1">
    <source>
        <dbReference type="SAM" id="Phobius"/>
    </source>
</evidence>
<reference evidence="2 3" key="1">
    <citation type="journal article" date="2015" name="Genome Announc.">
        <title>Expanding the biotechnology potential of lactobacilli through comparative genomics of 213 strains and associated genera.</title>
        <authorList>
            <person name="Sun Z."/>
            <person name="Harris H.M."/>
            <person name="McCann A."/>
            <person name="Guo C."/>
            <person name="Argimon S."/>
            <person name="Zhang W."/>
            <person name="Yang X."/>
            <person name="Jeffery I.B."/>
            <person name="Cooney J.C."/>
            <person name="Kagawa T.F."/>
            <person name="Liu W."/>
            <person name="Song Y."/>
            <person name="Salvetti E."/>
            <person name="Wrobel A."/>
            <person name="Rasinkangas P."/>
            <person name="Parkhill J."/>
            <person name="Rea M.C."/>
            <person name="O'Sullivan O."/>
            <person name="Ritari J."/>
            <person name="Douillard F.P."/>
            <person name="Paul Ross R."/>
            <person name="Yang R."/>
            <person name="Briner A.E."/>
            <person name="Felis G.E."/>
            <person name="de Vos W.M."/>
            <person name="Barrangou R."/>
            <person name="Klaenhammer T.R."/>
            <person name="Caufield P.W."/>
            <person name="Cui Y."/>
            <person name="Zhang H."/>
            <person name="O'Toole P.W."/>
        </authorList>
    </citation>
    <scope>NUCLEOTIDE SEQUENCE [LARGE SCALE GENOMIC DNA]</scope>
    <source>
        <strain evidence="2 3">DSM 20534</strain>
    </source>
</reference>